<keyword evidence="1" id="KW-0732">Signal</keyword>
<name>A0AA48RFX5_9BACL</name>
<sequence length="46" mass="4784">MKLLCIMPLVLARSSIAIANGAALQGVNNVAAYSSLLTRLARLLTA</sequence>
<feature type="chain" id="PRO_5041362357" evidence="1">
    <location>
        <begin position="20"/>
        <end position="46"/>
    </location>
</feature>
<dbReference type="EMBL" id="OY569118">
    <property type="protein sequence ID" value="CAJ1001188.1"/>
    <property type="molecule type" value="Genomic_DNA"/>
</dbReference>
<dbReference type="Proteomes" id="UP001189619">
    <property type="component" value="Chromosome"/>
</dbReference>
<evidence type="ECO:0000313" key="3">
    <source>
        <dbReference type="Proteomes" id="UP001189619"/>
    </source>
</evidence>
<organism evidence="2 3">
    <name type="scientific">Brevibacillus aydinogluensis</name>
    <dbReference type="NCBI Taxonomy" id="927786"/>
    <lineage>
        <taxon>Bacteria</taxon>
        <taxon>Bacillati</taxon>
        <taxon>Bacillota</taxon>
        <taxon>Bacilli</taxon>
        <taxon>Bacillales</taxon>
        <taxon>Paenibacillaceae</taxon>
        <taxon>Brevibacillus</taxon>
    </lineage>
</organism>
<dbReference type="AlphaFoldDB" id="A0AA48RFX5"/>
<evidence type="ECO:0000313" key="2">
    <source>
        <dbReference type="EMBL" id="CAJ1001188.1"/>
    </source>
</evidence>
<proteinExistence type="predicted"/>
<keyword evidence="3" id="KW-1185">Reference proteome</keyword>
<feature type="signal peptide" evidence="1">
    <location>
        <begin position="1"/>
        <end position="19"/>
    </location>
</feature>
<gene>
    <name evidence="2" type="ORF">BSPP4475_02485</name>
</gene>
<reference evidence="2" key="1">
    <citation type="submission" date="2023-07" db="EMBL/GenBank/DDBJ databases">
        <authorList>
            <person name="Ivanov I."/>
            <person name="Teneva D."/>
            <person name="Stoikov I."/>
        </authorList>
    </citation>
    <scope>NUCLEOTIDE SEQUENCE</scope>
    <source>
        <strain evidence="2">4475</strain>
    </source>
</reference>
<protein>
    <submittedName>
        <fullName evidence="2">Uncharacterized protein</fullName>
    </submittedName>
</protein>
<accession>A0AA48RFX5</accession>
<dbReference type="KEGG" id="bayd:BSPP4475_02485"/>
<evidence type="ECO:0000256" key="1">
    <source>
        <dbReference type="SAM" id="SignalP"/>
    </source>
</evidence>